<protein>
    <submittedName>
        <fullName evidence="3">Uncharacterized protein</fullName>
    </submittedName>
</protein>
<reference evidence="3 4" key="1">
    <citation type="journal article" date="2016" name="Nat. Commun.">
        <title>Thousands of microbial genomes shed light on interconnected biogeochemical processes in an aquifer system.</title>
        <authorList>
            <person name="Anantharaman K."/>
            <person name="Brown C.T."/>
            <person name="Hug L.A."/>
            <person name="Sharon I."/>
            <person name="Castelle C.J."/>
            <person name="Probst A.J."/>
            <person name="Thomas B.C."/>
            <person name="Singh A."/>
            <person name="Wilkins M.J."/>
            <person name="Karaoz U."/>
            <person name="Brodie E.L."/>
            <person name="Williams K.H."/>
            <person name="Hubbard S.S."/>
            <person name="Banfield J.F."/>
        </authorList>
    </citation>
    <scope>NUCLEOTIDE SEQUENCE [LARGE SCALE GENOMIC DNA]</scope>
</reference>
<gene>
    <name evidence="3" type="ORF">A3G50_02125</name>
</gene>
<keyword evidence="2" id="KW-0812">Transmembrane</keyword>
<feature type="region of interest" description="Disordered" evidence="1">
    <location>
        <begin position="1"/>
        <end position="21"/>
    </location>
</feature>
<dbReference type="Proteomes" id="UP000176633">
    <property type="component" value="Unassembled WGS sequence"/>
</dbReference>
<sequence>MENRPEEKNEIPTPPPAKVNVRTMQSDIKSIQEDGGQMPQPYTAEIGQPPKEEAKTLEEIVFQAPGLGSSIPGYTGPEEPIFQTEAPSPLPPSKGKTPAEGSANPHKKGLKTSMLISGIVILTAILGIGTYYLVVKFIKTKEIAPSPIVSAPLSEETIVPIQEKIPSPVAYVSLFSAPVLREEKIISALTLENIKNALMAVANAVPVNNLKEVILRDKNQSLIGFSKFLPVILPELKSEEIAGFFEENFTATVFSDLNGFWPGYVAKLKSTATVSQAQDFIKQNLESSTNLKNIFPEEPGTAAAFKDGLAGSQTINTRYATFSKPGAAFNYGWANDNFVISSSYAGLLEILKNLQ</sequence>
<proteinExistence type="predicted"/>
<accession>A0A1F6C1Q7</accession>
<name>A0A1F6C1Q7_9BACT</name>
<keyword evidence="2" id="KW-1133">Transmembrane helix</keyword>
<feature type="transmembrane region" description="Helical" evidence="2">
    <location>
        <begin position="114"/>
        <end position="134"/>
    </location>
</feature>
<keyword evidence="2" id="KW-0472">Membrane</keyword>
<feature type="compositionally biased region" description="Basic and acidic residues" evidence="1">
    <location>
        <begin position="1"/>
        <end position="10"/>
    </location>
</feature>
<organism evidence="3 4">
    <name type="scientific">Candidatus Jorgensenbacteria bacterium RIFCSPLOWO2_12_FULL_42_11</name>
    <dbReference type="NCBI Taxonomy" id="1798473"/>
    <lineage>
        <taxon>Bacteria</taxon>
        <taxon>Candidatus Joergenseniibacteriota</taxon>
    </lineage>
</organism>
<evidence type="ECO:0000313" key="3">
    <source>
        <dbReference type="EMBL" id="OGG43090.1"/>
    </source>
</evidence>
<feature type="region of interest" description="Disordered" evidence="1">
    <location>
        <begin position="66"/>
        <end position="107"/>
    </location>
</feature>
<dbReference type="AlphaFoldDB" id="A0A1F6C1Q7"/>
<dbReference type="STRING" id="1798473.A3G50_02125"/>
<evidence type="ECO:0000313" key="4">
    <source>
        <dbReference type="Proteomes" id="UP000176633"/>
    </source>
</evidence>
<evidence type="ECO:0000256" key="2">
    <source>
        <dbReference type="SAM" id="Phobius"/>
    </source>
</evidence>
<comment type="caution">
    <text evidence="3">The sequence shown here is derived from an EMBL/GenBank/DDBJ whole genome shotgun (WGS) entry which is preliminary data.</text>
</comment>
<evidence type="ECO:0000256" key="1">
    <source>
        <dbReference type="SAM" id="MobiDB-lite"/>
    </source>
</evidence>
<dbReference type="EMBL" id="MFKM01000026">
    <property type="protein sequence ID" value="OGG43090.1"/>
    <property type="molecule type" value="Genomic_DNA"/>
</dbReference>